<organism evidence="4">
    <name type="scientific">Paenibacillus sp. SYP-B3998</name>
    <dbReference type="NCBI Taxonomy" id="2678564"/>
    <lineage>
        <taxon>Bacteria</taxon>
        <taxon>Bacillati</taxon>
        <taxon>Bacillota</taxon>
        <taxon>Bacilli</taxon>
        <taxon>Bacillales</taxon>
        <taxon>Paenibacillaceae</taxon>
        <taxon>Paenibacillus</taxon>
    </lineage>
</organism>
<dbReference type="GO" id="GO:0030288">
    <property type="term" value="C:outer membrane-bounded periplasmic space"/>
    <property type="evidence" value="ECO:0007669"/>
    <property type="project" value="TreeGrafter"/>
</dbReference>
<dbReference type="PANTHER" id="PTHR30404">
    <property type="entry name" value="N-ACETYLMURAMOYL-L-ALANINE AMIDASE"/>
    <property type="match status" value="1"/>
</dbReference>
<feature type="domain" description="MurNAc-LAA" evidence="3">
    <location>
        <begin position="356"/>
        <end position="463"/>
    </location>
</feature>
<dbReference type="Pfam" id="PF07833">
    <property type="entry name" value="Cu_amine_oxidN1"/>
    <property type="match status" value="1"/>
</dbReference>
<dbReference type="Pfam" id="PF11741">
    <property type="entry name" value="AMIN"/>
    <property type="match status" value="1"/>
</dbReference>
<dbReference type="InterPro" id="IPR036582">
    <property type="entry name" value="Mao_N_sf"/>
</dbReference>
<reference evidence="4" key="1">
    <citation type="submission" date="2020-02" db="EMBL/GenBank/DDBJ databases">
        <authorList>
            <person name="Shen X.-R."/>
            <person name="Zhang Y.-X."/>
        </authorList>
    </citation>
    <scope>NUCLEOTIDE SEQUENCE</scope>
    <source>
        <strain evidence="4">SYP-B3998</strain>
    </source>
</reference>
<evidence type="ECO:0000259" key="3">
    <source>
        <dbReference type="SMART" id="SM00646"/>
    </source>
</evidence>
<dbReference type="Gene3D" id="3.40.630.40">
    <property type="entry name" value="Zn-dependent exopeptidases"/>
    <property type="match status" value="1"/>
</dbReference>
<accession>A0A6G3ZVD9</accession>
<dbReference type="InterPro" id="IPR002508">
    <property type="entry name" value="MurNAc-LAA_cat"/>
</dbReference>
<feature type="compositionally biased region" description="Low complexity" evidence="2">
    <location>
        <begin position="142"/>
        <end position="162"/>
    </location>
</feature>
<dbReference type="GO" id="GO:0009253">
    <property type="term" value="P:peptidoglycan catabolic process"/>
    <property type="evidence" value="ECO:0007669"/>
    <property type="project" value="InterPro"/>
</dbReference>
<comment type="caution">
    <text evidence="4">The sequence shown here is derived from an EMBL/GenBank/DDBJ whole genome shotgun (WGS) entry which is preliminary data.</text>
</comment>
<dbReference type="InterPro" id="IPR050695">
    <property type="entry name" value="N-acetylmuramoyl_amidase_3"/>
</dbReference>
<dbReference type="InterPro" id="IPR012854">
    <property type="entry name" value="Cu_amine_oxidase-like_N"/>
</dbReference>
<evidence type="ECO:0000313" key="4">
    <source>
        <dbReference type="EMBL" id="NEW06008.1"/>
    </source>
</evidence>
<keyword evidence="1" id="KW-0378">Hydrolase</keyword>
<dbReference type="CDD" id="cd02696">
    <property type="entry name" value="MurNAc-LAA"/>
    <property type="match status" value="1"/>
</dbReference>
<dbReference type="GO" id="GO:0008745">
    <property type="term" value="F:N-acetylmuramoyl-L-alanine amidase activity"/>
    <property type="evidence" value="ECO:0007669"/>
    <property type="project" value="InterPro"/>
</dbReference>
<dbReference type="Gene3D" id="3.30.457.10">
    <property type="entry name" value="Copper amine oxidase-like, N-terminal domain"/>
    <property type="match status" value="1"/>
</dbReference>
<dbReference type="InterPro" id="IPR021731">
    <property type="entry name" value="AMIN_dom"/>
</dbReference>
<dbReference type="SUPFAM" id="SSF55383">
    <property type="entry name" value="Copper amine oxidase, domain N"/>
    <property type="match status" value="1"/>
</dbReference>
<evidence type="ECO:0000256" key="1">
    <source>
        <dbReference type="ARBA" id="ARBA00022801"/>
    </source>
</evidence>
<dbReference type="PANTHER" id="PTHR30404:SF0">
    <property type="entry name" value="N-ACETYLMURAMOYL-L-ALANINE AMIDASE AMIC"/>
    <property type="match status" value="1"/>
</dbReference>
<dbReference type="SUPFAM" id="SSF53187">
    <property type="entry name" value="Zn-dependent exopeptidases"/>
    <property type="match status" value="1"/>
</dbReference>
<proteinExistence type="predicted"/>
<evidence type="ECO:0000256" key="2">
    <source>
        <dbReference type="SAM" id="MobiDB-lite"/>
    </source>
</evidence>
<dbReference type="Gene3D" id="2.60.40.3500">
    <property type="match status" value="1"/>
</dbReference>
<sequence length="469" mass="51266">MNEKQLVIKKEDPSPRIVGEGYTIVPVRIIAEELGAKVTWDAALRKVTIKKSDVLIELTIDSKTSKINGVNEKMAISPVIIEGSTMLPLSFVGAKLGVEFNWDSITSSVHMFKKDDLSSKPVVEPVDVVDDKNGKPQGEVLPTKPTNPSTPSTGTKPPVTGTTPPPGTGTGTGDKPLNPNTHLLTSIELSAKDLVVLAKDGVLKPTIMKLANPNRIVFDFPNTKLDDSFQKLLVNNAGEMSSKHPLVQKIRFSNYSDSPDTVRVILDLKSSADYKIQTTKPTNQWIATIGEHHLTVMIDAGHGDKDPGALSITGKHEKDFTLATAKKVSKLLSQDKRLEVLMTRSDNTFVELDDRVAFANDNQVDLFLSIHGNSAKANITGTETYYNRPESLSFANVVHKNVVAATGFADRKVREADFRVIKKTTMPAVLVEVGYLSNKDDEAAMYKDAFQDQVATSIVTAIKEYLDLK</sequence>
<dbReference type="Pfam" id="PF01520">
    <property type="entry name" value="Amidase_3"/>
    <property type="match status" value="1"/>
</dbReference>
<dbReference type="AlphaFoldDB" id="A0A6G3ZVD9"/>
<feature type="region of interest" description="Disordered" evidence="2">
    <location>
        <begin position="123"/>
        <end position="178"/>
    </location>
</feature>
<dbReference type="EMBL" id="JAAIKC010000002">
    <property type="protein sequence ID" value="NEW06008.1"/>
    <property type="molecule type" value="Genomic_DNA"/>
</dbReference>
<protein>
    <submittedName>
        <fullName evidence="4">AMIN domain-containing protein</fullName>
    </submittedName>
</protein>
<gene>
    <name evidence="4" type="ORF">GK047_08300</name>
</gene>
<name>A0A6G3ZVD9_9BACL</name>
<dbReference type="SMART" id="SM00646">
    <property type="entry name" value="Ami_3"/>
    <property type="match status" value="1"/>
</dbReference>